<proteinExistence type="predicted"/>
<comment type="caution">
    <text evidence="3">The sequence shown here is derived from an EMBL/GenBank/DDBJ whole genome shotgun (WGS) entry which is preliminary data.</text>
</comment>
<reference evidence="3" key="1">
    <citation type="journal article" date="2020" name="bioRxiv">
        <title>Comparative genomics of Chlamydomonas.</title>
        <authorList>
            <person name="Craig R.J."/>
            <person name="Hasan A.R."/>
            <person name="Ness R.W."/>
            <person name="Keightley P.D."/>
        </authorList>
    </citation>
    <scope>NUCLEOTIDE SEQUENCE</scope>
    <source>
        <strain evidence="3">CCAP 11/70</strain>
    </source>
</reference>
<feature type="compositionally biased region" description="Low complexity" evidence="1">
    <location>
        <begin position="122"/>
        <end position="132"/>
    </location>
</feature>
<evidence type="ECO:0000313" key="3">
    <source>
        <dbReference type="EMBL" id="KAG2489547.1"/>
    </source>
</evidence>
<dbReference type="InterPro" id="IPR052423">
    <property type="entry name" value="EMIR"/>
</dbReference>
<organism evidence="3 4">
    <name type="scientific">Edaphochlamys debaryana</name>
    <dbReference type="NCBI Taxonomy" id="47281"/>
    <lineage>
        <taxon>Eukaryota</taxon>
        <taxon>Viridiplantae</taxon>
        <taxon>Chlorophyta</taxon>
        <taxon>core chlorophytes</taxon>
        <taxon>Chlorophyceae</taxon>
        <taxon>CS clade</taxon>
        <taxon>Chlamydomonadales</taxon>
        <taxon>Chlamydomonadales incertae sedis</taxon>
        <taxon>Edaphochlamys</taxon>
    </lineage>
</organism>
<dbReference type="InterPro" id="IPR026894">
    <property type="entry name" value="DnaJ_X"/>
</dbReference>
<feature type="region of interest" description="Disordered" evidence="1">
    <location>
        <begin position="104"/>
        <end position="144"/>
    </location>
</feature>
<protein>
    <recommendedName>
        <fullName evidence="2">DNAJ-containing protein X-domain domain-containing protein</fullName>
    </recommendedName>
</protein>
<sequence length="473" mass="49502">MVRGVMNTPEAVRESAKGKVWDKGRHEWVDQIITVVEEALQGQALGAGPVGPLEALGGPNLSADLQDPRSAPPPGFLHAAEADGRLHLSFHTPAKSQAQLTVRTDAPGPAGQDLPGHDRLPGEPGATAAEPPHVQAQNAGPGGPGKARIVECGALYPILFGGGQFEPLVGELGLTARSSKLTAAEASRAQALRVERLSAELWGRLMRFIEGDVEGFQLTAREEATRLAAAPYGEALLHTIGKVYDVQAGIIAGGLLGGLGPRLGEKRRNLSTKLEAYDVGLKASDVQGRLKYLAWHRERWEAATARRAAIMAATIAEAEAKGKAAETADEAGRAKAVAEGVAARAAVRAKYAGSTAERQVVDQQKLEDEALKRTLEVMWAANVVDIRATLAKVCRAVLSEQGPSRRERRARAAGLKLLGRIFLEARAPAASDAAAPPSARRLLEEVTARALAQQAAAGAPGAGAGVGDVAQKA</sequence>
<gene>
    <name evidence="3" type="ORF">HYH03_011998</name>
</gene>
<feature type="domain" description="DNAJ-containing protein X-domain" evidence="2">
    <location>
        <begin position="191"/>
        <end position="431"/>
    </location>
</feature>
<evidence type="ECO:0000259" key="2">
    <source>
        <dbReference type="Pfam" id="PF14308"/>
    </source>
</evidence>
<evidence type="ECO:0000256" key="1">
    <source>
        <dbReference type="SAM" id="MobiDB-lite"/>
    </source>
</evidence>
<keyword evidence="4" id="KW-1185">Reference proteome</keyword>
<evidence type="ECO:0000313" key="4">
    <source>
        <dbReference type="Proteomes" id="UP000612055"/>
    </source>
</evidence>
<name>A0A835XTT3_9CHLO</name>
<dbReference type="EMBL" id="JAEHOE010000072">
    <property type="protein sequence ID" value="KAG2489547.1"/>
    <property type="molecule type" value="Genomic_DNA"/>
</dbReference>
<dbReference type="Proteomes" id="UP000612055">
    <property type="component" value="Unassembled WGS sequence"/>
</dbReference>
<dbReference type="AlphaFoldDB" id="A0A835XTT3"/>
<feature type="region of interest" description="Disordered" evidence="1">
    <location>
        <begin position="57"/>
        <end position="78"/>
    </location>
</feature>
<dbReference type="PANTHER" id="PTHR44094">
    <property type="entry name" value="DNAJ HEAT SHOCK N-TERMINAL DOMAIN-CONTAINING PROTEIN"/>
    <property type="match status" value="1"/>
</dbReference>
<dbReference type="Pfam" id="PF14308">
    <property type="entry name" value="DnaJ-X"/>
    <property type="match status" value="1"/>
</dbReference>
<dbReference type="OrthoDB" id="10250354at2759"/>
<dbReference type="PANTHER" id="PTHR44094:SF8">
    <property type="entry name" value="DNAJ HEAT SHOCK N-TERMINAL DOMAIN-CONTAINING PROTEIN-RELATED"/>
    <property type="match status" value="1"/>
</dbReference>
<accession>A0A835XTT3</accession>